<dbReference type="Gene3D" id="1.20.144.10">
    <property type="entry name" value="Phosphatidic acid phosphatase type 2/haloperoxidase"/>
    <property type="match status" value="2"/>
</dbReference>
<keyword evidence="5 11" id="KW-0418">Kinase</keyword>
<dbReference type="Gene3D" id="2.60.200.40">
    <property type="match status" value="1"/>
</dbReference>
<dbReference type="PANTHER" id="PTHR12358:SF54">
    <property type="entry name" value="SPHINGOSINE KINASE RELATED PROTEIN"/>
    <property type="match status" value="1"/>
</dbReference>
<feature type="transmembrane region" description="Helical" evidence="9">
    <location>
        <begin position="60"/>
        <end position="85"/>
    </location>
</feature>
<feature type="transmembrane region" description="Helical" evidence="9">
    <location>
        <begin position="193"/>
        <end position="210"/>
    </location>
</feature>
<keyword evidence="4" id="KW-0547">Nucleotide-binding</keyword>
<keyword evidence="9" id="KW-0472">Membrane</keyword>
<keyword evidence="7" id="KW-0443">Lipid metabolism</keyword>
<evidence type="ECO:0000259" key="10">
    <source>
        <dbReference type="PROSITE" id="PS50146"/>
    </source>
</evidence>
<comment type="similarity">
    <text evidence="2">Belongs to the diacylglycerol/lipid kinase family.</text>
</comment>
<dbReference type="PROSITE" id="PS50146">
    <property type="entry name" value="DAGK"/>
    <property type="match status" value="1"/>
</dbReference>
<keyword evidence="9" id="KW-1133">Transmembrane helix</keyword>
<dbReference type="InterPro" id="IPR050187">
    <property type="entry name" value="Lipid_Phosphate_FormReg"/>
</dbReference>
<dbReference type="SMART" id="SM00014">
    <property type="entry name" value="acidPPc"/>
    <property type="match status" value="1"/>
</dbReference>
<keyword evidence="6" id="KW-0067">ATP-binding</keyword>
<dbReference type="GO" id="GO:0008654">
    <property type="term" value="P:phospholipid biosynthetic process"/>
    <property type="evidence" value="ECO:0007669"/>
    <property type="project" value="UniProtKB-KW"/>
</dbReference>
<dbReference type="GO" id="GO:0016301">
    <property type="term" value="F:kinase activity"/>
    <property type="evidence" value="ECO:0007669"/>
    <property type="project" value="UniProtKB-KW"/>
</dbReference>
<dbReference type="CDD" id="cd03392">
    <property type="entry name" value="PAP2_like_2"/>
    <property type="match status" value="1"/>
</dbReference>
<evidence type="ECO:0000256" key="9">
    <source>
        <dbReference type="SAM" id="Phobius"/>
    </source>
</evidence>
<evidence type="ECO:0000256" key="1">
    <source>
        <dbReference type="ARBA" id="ARBA00001946"/>
    </source>
</evidence>
<dbReference type="EMBL" id="CP158165">
    <property type="protein sequence ID" value="XBV26978.1"/>
    <property type="molecule type" value="Genomic_DNA"/>
</dbReference>
<name>A0AAU7TJJ2_9ACTN</name>
<proteinExistence type="inferred from homology"/>
<organism evidence="11">
    <name type="scientific">Kribbella sp. HUAS MG21</name>
    <dbReference type="NCBI Taxonomy" id="3160966"/>
    <lineage>
        <taxon>Bacteria</taxon>
        <taxon>Bacillati</taxon>
        <taxon>Actinomycetota</taxon>
        <taxon>Actinomycetes</taxon>
        <taxon>Propionibacteriales</taxon>
        <taxon>Kribbellaceae</taxon>
        <taxon>Kribbella</taxon>
    </lineage>
</organism>
<evidence type="ECO:0000256" key="5">
    <source>
        <dbReference type="ARBA" id="ARBA00022777"/>
    </source>
</evidence>
<evidence type="ECO:0000256" key="8">
    <source>
        <dbReference type="ARBA" id="ARBA00023264"/>
    </source>
</evidence>
<keyword evidence="3" id="KW-0808">Transferase</keyword>
<dbReference type="RefSeq" id="WP_350279771.1">
    <property type="nucleotide sequence ID" value="NZ_CP158165.1"/>
</dbReference>
<evidence type="ECO:0000256" key="2">
    <source>
        <dbReference type="ARBA" id="ARBA00005983"/>
    </source>
</evidence>
<feature type="domain" description="DAGKc" evidence="10">
    <location>
        <begin position="230"/>
        <end position="360"/>
    </location>
</feature>
<gene>
    <name evidence="11" type="ORF">ABN611_11240</name>
</gene>
<feature type="transmembrane region" description="Helical" evidence="9">
    <location>
        <begin position="130"/>
        <end position="150"/>
    </location>
</feature>
<dbReference type="SUPFAM" id="SSF111331">
    <property type="entry name" value="NAD kinase/diacylglycerol kinase-like"/>
    <property type="match status" value="1"/>
</dbReference>
<dbReference type="SMART" id="SM00046">
    <property type="entry name" value="DAGKc"/>
    <property type="match status" value="1"/>
</dbReference>
<evidence type="ECO:0000256" key="6">
    <source>
        <dbReference type="ARBA" id="ARBA00022840"/>
    </source>
</evidence>
<dbReference type="InterPro" id="IPR000326">
    <property type="entry name" value="PAP2/HPO"/>
</dbReference>
<protein>
    <submittedName>
        <fullName evidence="11">Diacylglycerol kinase family protein</fullName>
    </submittedName>
</protein>
<feature type="transmembrane region" description="Helical" evidence="9">
    <location>
        <begin position="12"/>
        <end position="33"/>
    </location>
</feature>
<dbReference type="Pfam" id="PF19279">
    <property type="entry name" value="YegS_C"/>
    <property type="match status" value="1"/>
</dbReference>
<dbReference type="InterPro" id="IPR001206">
    <property type="entry name" value="Diacylglycerol_kinase_cat_dom"/>
</dbReference>
<evidence type="ECO:0000313" key="11">
    <source>
        <dbReference type="EMBL" id="XBV26978.1"/>
    </source>
</evidence>
<keyword evidence="8" id="KW-1208">Phospholipid metabolism</keyword>
<dbReference type="Gene3D" id="3.40.50.10330">
    <property type="entry name" value="Probable inorganic polyphosphate/atp-NAD kinase, domain 1"/>
    <property type="match status" value="1"/>
</dbReference>
<dbReference type="InterPro" id="IPR017438">
    <property type="entry name" value="ATP-NAD_kinase_N"/>
</dbReference>
<feature type="transmembrane region" description="Helical" evidence="9">
    <location>
        <begin position="162"/>
        <end position="181"/>
    </location>
</feature>
<feature type="transmembrane region" description="Helical" evidence="9">
    <location>
        <begin position="92"/>
        <end position="110"/>
    </location>
</feature>
<evidence type="ECO:0000256" key="3">
    <source>
        <dbReference type="ARBA" id="ARBA00022679"/>
    </source>
</evidence>
<reference evidence="11" key="1">
    <citation type="submission" date="2024-06" db="EMBL/GenBank/DDBJ databases">
        <title>Kribbella sp. strain HUAS MG21 genome sequences.</title>
        <authorList>
            <person name="Mo P."/>
        </authorList>
    </citation>
    <scope>NUCLEOTIDE SEQUENCE</scope>
    <source>
        <strain evidence="11">HUAS MG21</strain>
    </source>
</reference>
<dbReference type="InterPro" id="IPR045540">
    <property type="entry name" value="YegS/DAGK_C"/>
</dbReference>
<evidence type="ECO:0000256" key="4">
    <source>
        <dbReference type="ARBA" id="ARBA00022741"/>
    </source>
</evidence>
<dbReference type="SUPFAM" id="SSF48317">
    <property type="entry name" value="Acid phosphatase/Vanadium-dependent haloperoxidase"/>
    <property type="match status" value="1"/>
</dbReference>
<dbReference type="Pfam" id="PF00781">
    <property type="entry name" value="DAGK_cat"/>
    <property type="match status" value="1"/>
</dbReference>
<accession>A0AAU7TJJ2</accession>
<comment type="cofactor">
    <cofactor evidence="1">
        <name>Mg(2+)</name>
        <dbReference type="ChEBI" id="CHEBI:18420"/>
    </cofactor>
</comment>
<sequence length="531" mass="57836">MNHHPPTPVGRALTVVLGALPFIVITLLVFGQWPPLDRWDRSVAARAASYGAVRENMVDFWQVVGAVTQPWVLRGVMVAVAVYLWHRRARLLTVWLVVSAGAELGLVQAAKHIFDRPRPDQMLASADSWAYVSGHATAAFVMAGALGVVLPSVRGWRRRFRLLVALPTIAVVWLTSVDRIALNVHYLSDVLGGWALGLAILTATSIGFGLRPGLRRRRRRTPSADGDGTTAPPRAAVIVNPIKVGDGVAFRRKVTRALAVRGYDEPLWLETRVDDAGSAMAKQAVEYEADLVLVAGGDGTVRVVCAALAHTGIPVGVIPAGTGNLLARNLHIPLDLDDALERVLDGRDRRIDLVRVHGDELDTDRFAVMAGLGLDAAIISDAPPHLKKQIGWTAYLVSAAKNINHPSVRVQLTIDDAEPIERRVRTVVVGNVGMLQANIPLLPDARPDDGLLDVVVIAPRRVTQWPIVVWRLMTRTNRTDMYLERFTGRKVDIQAAVDVQRQLDGDPIGPGRSLTAEIEPGALTARVPKRR</sequence>
<dbReference type="AlphaFoldDB" id="A0AAU7TJJ2"/>
<keyword evidence="9" id="KW-0812">Transmembrane</keyword>
<evidence type="ECO:0000256" key="7">
    <source>
        <dbReference type="ARBA" id="ARBA00023209"/>
    </source>
</evidence>
<dbReference type="InterPro" id="IPR016064">
    <property type="entry name" value="NAD/diacylglycerol_kinase_sf"/>
</dbReference>
<keyword evidence="7" id="KW-0444">Lipid biosynthesis</keyword>
<dbReference type="InterPro" id="IPR036938">
    <property type="entry name" value="PAP2/HPO_sf"/>
</dbReference>
<dbReference type="GO" id="GO:0005524">
    <property type="term" value="F:ATP binding"/>
    <property type="evidence" value="ECO:0007669"/>
    <property type="project" value="UniProtKB-KW"/>
</dbReference>
<dbReference type="Pfam" id="PF01569">
    <property type="entry name" value="PAP2"/>
    <property type="match status" value="1"/>
</dbReference>
<keyword evidence="7" id="KW-0594">Phospholipid biosynthesis</keyword>
<dbReference type="PANTHER" id="PTHR12358">
    <property type="entry name" value="SPHINGOSINE KINASE"/>
    <property type="match status" value="1"/>
</dbReference>